<reference evidence="1" key="1">
    <citation type="submission" date="2023-04" db="EMBL/GenBank/DDBJ databases">
        <authorList>
            <person name="Vijverberg K."/>
            <person name="Xiong W."/>
            <person name="Schranz E."/>
        </authorList>
    </citation>
    <scope>NUCLEOTIDE SEQUENCE</scope>
</reference>
<protein>
    <submittedName>
        <fullName evidence="1">Uncharacterized protein</fullName>
    </submittedName>
</protein>
<accession>A0AA36ENA5</accession>
<sequence>MVVMKNMMGEK</sequence>
<evidence type="ECO:0000313" key="1">
    <source>
        <dbReference type="EMBL" id="CAI9302157.1"/>
    </source>
</evidence>
<organism evidence="1 2">
    <name type="scientific">Lactuca saligna</name>
    <name type="common">Willowleaf lettuce</name>
    <dbReference type="NCBI Taxonomy" id="75948"/>
    <lineage>
        <taxon>Eukaryota</taxon>
        <taxon>Viridiplantae</taxon>
        <taxon>Streptophyta</taxon>
        <taxon>Embryophyta</taxon>
        <taxon>Tracheophyta</taxon>
        <taxon>Spermatophyta</taxon>
        <taxon>Magnoliopsida</taxon>
        <taxon>eudicotyledons</taxon>
        <taxon>Gunneridae</taxon>
        <taxon>Pentapetalae</taxon>
        <taxon>asterids</taxon>
        <taxon>campanulids</taxon>
        <taxon>Asterales</taxon>
        <taxon>Asteraceae</taxon>
        <taxon>Cichorioideae</taxon>
        <taxon>Cichorieae</taxon>
        <taxon>Lactucinae</taxon>
        <taxon>Lactuca</taxon>
    </lineage>
</organism>
<proteinExistence type="predicted"/>
<name>A0AA36ENA5_LACSI</name>
<keyword evidence="2" id="KW-1185">Reference proteome</keyword>
<evidence type="ECO:0000313" key="2">
    <source>
        <dbReference type="Proteomes" id="UP001177003"/>
    </source>
</evidence>
<dbReference type="EMBL" id="OX465085">
    <property type="protein sequence ID" value="CAI9302157.1"/>
    <property type="molecule type" value="Genomic_DNA"/>
</dbReference>
<gene>
    <name evidence="1" type="ORF">LSALG_LOCUS40661</name>
</gene>
<dbReference type="Proteomes" id="UP001177003">
    <property type="component" value="Chromosome 9"/>
</dbReference>